<protein>
    <submittedName>
        <fullName evidence="2">Uncharacterized protein</fullName>
    </submittedName>
</protein>
<keyword evidence="1" id="KW-0732">Signal</keyword>
<sequence length="187" mass="21634">MKSLLLCFALTMSSFVFAQYNYDASEQLPFGKANPKAPEQIKDYQALIGLCECKSTTRKQDGTWNDPIDMIWRWKYIMNGMAIQDETLKADGTHSGSIRQFNTDSSKWYVHFFSSKGIPNTLPTWTGNKKDGKIILYKDQKAPNGTEGFFRLTFYDISKSGYKWIGEWVDKTETIVYPTWKIDCKRK</sequence>
<dbReference type="RefSeq" id="WP_162843313.1">
    <property type="nucleotide sequence ID" value="NZ_RAQJ01000006.1"/>
</dbReference>
<dbReference type="Proteomes" id="UP000284892">
    <property type="component" value="Unassembled WGS sequence"/>
</dbReference>
<organism evidence="2 3">
    <name type="scientific">Ichthyenterobacterium magnum</name>
    <dbReference type="NCBI Taxonomy" id="1230530"/>
    <lineage>
        <taxon>Bacteria</taxon>
        <taxon>Pseudomonadati</taxon>
        <taxon>Bacteroidota</taxon>
        <taxon>Flavobacteriia</taxon>
        <taxon>Flavobacteriales</taxon>
        <taxon>Flavobacteriaceae</taxon>
        <taxon>Ichthyenterobacterium</taxon>
    </lineage>
</organism>
<keyword evidence="3" id="KW-1185">Reference proteome</keyword>
<dbReference type="EMBL" id="RAQJ01000006">
    <property type="protein sequence ID" value="RKE90894.1"/>
    <property type="molecule type" value="Genomic_DNA"/>
</dbReference>
<evidence type="ECO:0000313" key="2">
    <source>
        <dbReference type="EMBL" id="RKE90894.1"/>
    </source>
</evidence>
<evidence type="ECO:0000313" key="3">
    <source>
        <dbReference type="Proteomes" id="UP000284892"/>
    </source>
</evidence>
<reference evidence="2 3" key="1">
    <citation type="submission" date="2018-09" db="EMBL/GenBank/DDBJ databases">
        <title>Genomic Encyclopedia of Archaeal and Bacterial Type Strains, Phase II (KMG-II): from individual species to whole genera.</title>
        <authorList>
            <person name="Goeker M."/>
        </authorList>
    </citation>
    <scope>NUCLEOTIDE SEQUENCE [LARGE SCALE GENOMIC DNA]</scope>
    <source>
        <strain evidence="2 3">DSM 26283</strain>
    </source>
</reference>
<comment type="caution">
    <text evidence="2">The sequence shown here is derived from an EMBL/GenBank/DDBJ whole genome shotgun (WGS) entry which is preliminary data.</text>
</comment>
<accession>A0A420DF16</accession>
<dbReference type="AlphaFoldDB" id="A0A420DF16"/>
<evidence type="ECO:0000256" key="1">
    <source>
        <dbReference type="SAM" id="SignalP"/>
    </source>
</evidence>
<name>A0A420DF16_9FLAO</name>
<gene>
    <name evidence="2" type="ORF">BXY80_2484</name>
</gene>
<proteinExistence type="predicted"/>
<feature type="signal peptide" evidence="1">
    <location>
        <begin position="1"/>
        <end position="18"/>
    </location>
</feature>
<feature type="chain" id="PRO_5019049802" evidence="1">
    <location>
        <begin position="19"/>
        <end position="187"/>
    </location>
</feature>